<dbReference type="InterPro" id="IPR011583">
    <property type="entry name" value="Chitinase_II/V-like_cat"/>
</dbReference>
<evidence type="ECO:0000256" key="7">
    <source>
        <dbReference type="RuleBase" id="RU004453"/>
    </source>
</evidence>
<organism evidence="10 11">
    <name type="scientific">Occallatibacter riparius</name>
    <dbReference type="NCBI Taxonomy" id="1002689"/>
    <lineage>
        <taxon>Bacteria</taxon>
        <taxon>Pseudomonadati</taxon>
        <taxon>Acidobacteriota</taxon>
        <taxon>Terriglobia</taxon>
        <taxon>Terriglobales</taxon>
        <taxon>Acidobacteriaceae</taxon>
        <taxon>Occallatibacter</taxon>
    </lineage>
</organism>
<dbReference type="KEGG" id="orp:MOP44_03565"/>
<dbReference type="InterPro" id="IPR001223">
    <property type="entry name" value="Glyco_hydro18_cat"/>
</dbReference>
<keyword evidence="11" id="KW-1185">Reference proteome</keyword>
<evidence type="ECO:0000256" key="2">
    <source>
        <dbReference type="ARBA" id="ARBA00012729"/>
    </source>
</evidence>
<dbReference type="InterPro" id="IPR017853">
    <property type="entry name" value="GH"/>
</dbReference>
<dbReference type="PANTHER" id="PTHR11177:SF317">
    <property type="entry name" value="CHITINASE 12-RELATED"/>
    <property type="match status" value="1"/>
</dbReference>
<feature type="chain" id="PRO_5039901790" description="chitinase" evidence="8">
    <location>
        <begin position="23"/>
        <end position="390"/>
    </location>
</feature>
<dbReference type="Pfam" id="PF00704">
    <property type="entry name" value="Glyco_hydro_18"/>
    <property type="match status" value="1"/>
</dbReference>
<dbReference type="RefSeq" id="WP_260794535.1">
    <property type="nucleotide sequence ID" value="NZ_CP093313.1"/>
</dbReference>
<dbReference type="GO" id="GO:0005975">
    <property type="term" value="P:carbohydrate metabolic process"/>
    <property type="evidence" value="ECO:0007669"/>
    <property type="project" value="InterPro"/>
</dbReference>
<keyword evidence="4" id="KW-0624">Polysaccharide degradation</keyword>
<evidence type="ECO:0000256" key="6">
    <source>
        <dbReference type="RuleBase" id="RU000489"/>
    </source>
</evidence>
<dbReference type="GO" id="GO:0008843">
    <property type="term" value="F:endochitinase activity"/>
    <property type="evidence" value="ECO:0007669"/>
    <property type="project" value="UniProtKB-EC"/>
</dbReference>
<comment type="similarity">
    <text evidence="7">Belongs to the glycosyl hydrolase 18 family.</text>
</comment>
<dbReference type="InterPro" id="IPR050314">
    <property type="entry name" value="Glycosyl_Hydrlase_18"/>
</dbReference>
<feature type="domain" description="GH18" evidence="9">
    <location>
        <begin position="29"/>
        <end position="388"/>
    </location>
</feature>
<feature type="signal peptide" evidence="8">
    <location>
        <begin position="1"/>
        <end position="22"/>
    </location>
</feature>
<sequence length="390" mass="42721">MLLRRVLFSFLSIVAVSGAAFAASRKAAPLLVMYVFPQNAALTAGQVDAHSMTRINYAFANIEGGRVVTGFSHDAENFAFLTALRKENPELKVLVSVGGWLWSCNFSDAALTKESRARFIDSAAEFIAQNQLDGLDIDWEYPARRGAGYSKDCHQNPGGSDFRPEDTQNFTALLGELRARFDVESKKNGRRLLLTLAAGASPAWLEHTEMNKVARAVDTVNLMAYDYYEPGSEPTTGHHAALYTNPNDPKKESGDASVRAFEKAGVPADKLVLGVPFYGHAWGDVPATANGLYQPGKPAPNVYAQFGAIQSSMIGHGYTRFWDPVAKVPYLYNAETRTFVSYEDPESLKGKCAYVHEKKLAGMMVWDLESDDAEGTLLKALNACLRDGQK</sequence>
<keyword evidence="3 6" id="KW-0378">Hydrolase</keyword>
<dbReference type="PROSITE" id="PS01095">
    <property type="entry name" value="GH18_1"/>
    <property type="match status" value="1"/>
</dbReference>
<dbReference type="PROSITE" id="PS51910">
    <property type="entry name" value="GH18_2"/>
    <property type="match status" value="1"/>
</dbReference>
<evidence type="ECO:0000256" key="4">
    <source>
        <dbReference type="ARBA" id="ARBA00023024"/>
    </source>
</evidence>
<dbReference type="SUPFAM" id="SSF51445">
    <property type="entry name" value="(Trans)glycosidases"/>
    <property type="match status" value="1"/>
</dbReference>
<proteinExistence type="inferred from homology"/>
<dbReference type="GO" id="GO:0006032">
    <property type="term" value="P:chitin catabolic process"/>
    <property type="evidence" value="ECO:0007669"/>
    <property type="project" value="UniProtKB-KW"/>
</dbReference>
<dbReference type="InterPro" id="IPR029070">
    <property type="entry name" value="Chitinase_insertion_sf"/>
</dbReference>
<dbReference type="Gene3D" id="3.10.50.10">
    <property type="match status" value="1"/>
</dbReference>
<name>A0A9J7BQF3_9BACT</name>
<dbReference type="PANTHER" id="PTHR11177">
    <property type="entry name" value="CHITINASE"/>
    <property type="match status" value="1"/>
</dbReference>
<keyword evidence="5 6" id="KW-0326">Glycosidase</keyword>
<keyword evidence="4" id="KW-0146">Chitin degradation</keyword>
<evidence type="ECO:0000256" key="1">
    <source>
        <dbReference type="ARBA" id="ARBA00000822"/>
    </source>
</evidence>
<dbReference type="InterPro" id="IPR001579">
    <property type="entry name" value="Glyco_hydro_18_chit_AS"/>
</dbReference>
<gene>
    <name evidence="10" type="ORF">MOP44_03565</name>
</gene>
<accession>A0A9J7BQF3</accession>
<dbReference type="AlphaFoldDB" id="A0A9J7BQF3"/>
<keyword evidence="8" id="KW-0732">Signal</keyword>
<dbReference type="SMART" id="SM00636">
    <property type="entry name" value="Glyco_18"/>
    <property type="match status" value="1"/>
</dbReference>
<evidence type="ECO:0000313" key="10">
    <source>
        <dbReference type="EMBL" id="UWZ85027.1"/>
    </source>
</evidence>
<reference evidence="10" key="1">
    <citation type="submission" date="2021-04" db="EMBL/GenBank/DDBJ databases">
        <title>Phylogenetic analysis of Acidobacteriaceae.</title>
        <authorList>
            <person name="Qiu L."/>
            <person name="Zhang Q."/>
        </authorList>
    </citation>
    <scope>NUCLEOTIDE SEQUENCE</scope>
    <source>
        <strain evidence="10">DSM 25168</strain>
    </source>
</reference>
<keyword evidence="4" id="KW-0119">Carbohydrate metabolism</keyword>
<protein>
    <recommendedName>
        <fullName evidence="2">chitinase</fullName>
        <ecNumber evidence="2">3.2.1.14</ecNumber>
    </recommendedName>
</protein>
<dbReference type="SUPFAM" id="SSF54556">
    <property type="entry name" value="Chitinase insertion domain"/>
    <property type="match status" value="1"/>
</dbReference>
<dbReference type="Proteomes" id="UP001059380">
    <property type="component" value="Chromosome"/>
</dbReference>
<dbReference type="Gene3D" id="3.20.20.80">
    <property type="entry name" value="Glycosidases"/>
    <property type="match status" value="1"/>
</dbReference>
<dbReference type="CDD" id="cd06548">
    <property type="entry name" value="GH18_chitinase"/>
    <property type="match status" value="1"/>
</dbReference>
<dbReference type="EMBL" id="CP093313">
    <property type="protein sequence ID" value="UWZ85027.1"/>
    <property type="molecule type" value="Genomic_DNA"/>
</dbReference>
<evidence type="ECO:0000256" key="3">
    <source>
        <dbReference type="ARBA" id="ARBA00022801"/>
    </source>
</evidence>
<dbReference type="EC" id="3.2.1.14" evidence="2"/>
<evidence type="ECO:0000256" key="5">
    <source>
        <dbReference type="ARBA" id="ARBA00023295"/>
    </source>
</evidence>
<evidence type="ECO:0000313" key="11">
    <source>
        <dbReference type="Proteomes" id="UP001059380"/>
    </source>
</evidence>
<dbReference type="GO" id="GO:0008061">
    <property type="term" value="F:chitin binding"/>
    <property type="evidence" value="ECO:0007669"/>
    <property type="project" value="InterPro"/>
</dbReference>
<evidence type="ECO:0000256" key="8">
    <source>
        <dbReference type="SAM" id="SignalP"/>
    </source>
</evidence>
<evidence type="ECO:0000259" key="9">
    <source>
        <dbReference type="PROSITE" id="PS51910"/>
    </source>
</evidence>
<comment type="catalytic activity">
    <reaction evidence="1">
        <text>Random endo-hydrolysis of N-acetyl-beta-D-glucosaminide (1-&gt;4)-beta-linkages in chitin and chitodextrins.</text>
        <dbReference type="EC" id="3.2.1.14"/>
    </reaction>
</comment>